<evidence type="ECO:0000313" key="3">
    <source>
        <dbReference type="Proteomes" id="UP001224890"/>
    </source>
</evidence>
<feature type="transmembrane region" description="Helical" evidence="1">
    <location>
        <begin position="62"/>
        <end position="83"/>
    </location>
</feature>
<reference evidence="2" key="1">
    <citation type="submission" date="2021-06" db="EMBL/GenBank/DDBJ databases">
        <title>Comparative genomics, transcriptomics and evolutionary studies reveal genomic signatures of adaptation to plant cell wall in hemibiotrophic fungi.</title>
        <authorList>
            <consortium name="DOE Joint Genome Institute"/>
            <person name="Baroncelli R."/>
            <person name="Diaz J.F."/>
            <person name="Benocci T."/>
            <person name="Peng M."/>
            <person name="Battaglia E."/>
            <person name="Haridas S."/>
            <person name="Andreopoulos W."/>
            <person name="Labutti K."/>
            <person name="Pangilinan J."/>
            <person name="Floch G.L."/>
            <person name="Makela M.R."/>
            <person name="Henrissat B."/>
            <person name="Grigoriev I.V."/>
            <person name="Crouch J.A."/>
            <person name="De Vries R.P."/>
            <person name="Sukno S.A."/>
            <person name="Thon M.R."/>
        </authorList>
    </citation>
    <scope>NUCLEOTIDE SEQUENCE</scope>
    <source>
        <strain evidence="2">CBS 193.32</strain>
    </source>
</reference>
<name>A0AAJ0AS67_9PEZI</name>
<dbReference type="Proteomes" id="UP001224890">
    <property type="component" value="Unassembled WGS sequence"/>
</dbReference>
<dbReference type="RefSeq" id="XP_060431540.1">
    <property type="nucleotide sequence ID" value="XM_060574559.1"/>
</dbReference>
<gene>
    <name evidence="2" type="ORF">BDP55DRAFT_659715</name>
</gene>
<dbReference type="GeneID" id="85459085"/>
<keyword evidence="1" id="KW-0812">Transmembrane</keyword>
<protein>
    <submittedName>
        <fullName evidence="2">Uncharacterized protein</fullName>
    </submittedName>
</protein>
<comment type="caution">
    <text evidence="2">The sequence shown here is derived from an EMBL/GenBank/DDBJ whole genome shotgun (WGS) entry which is preliminary data.</text>
</comment>
<sequence length="84" mass="9424">MSVEFDVISREPTPSAPSDWTRPSHLAFLCFLFACSSLLHVIKRDSWGRWKGHASYASAEPFSSLPCTMYVFISLAAAAFVYME</sequence>
<evidence type="ECO:0000313" key="2">
    <source>
        <dbReference type="EMBL" id="KAK1687845.1"/>
    </source>
</evidence>
<keyword evidence="1" id="KW-1133">Transmembrane helix</keyword>
<organism evidence="2 3">
    <name type="scientific">Colletotrichum godetiae</name>
    <dbReference type="NCBI Taxonomy" id="1209918"/>
    <lineage>
        <taxon>Eukaryota</taxon>
        <taxon>Fungi</taxon>
        <taxon>Dikarya</taxon>
        <taxon>Ascomycota</taxon>
        <taxon>Pezizomycotina</taxon>
        <taxon>Sordariomycetes</taxon>
        <taxon>Hypocreomycetidae</taxon>
        <taxon>Glomerellales</taxon>
        <taxon>Glomerellaceae</taxon>
        <taxon>Colletotrichum</taxon>
        <taxon>Colletotrichum acutatum species complex</taxon>
    </lineage>
</organism>
<evidence type="ECO:0000256" key="1">
    <source>
        <dbReference type="SAM" id="Phobius"/>
    </source>
</evidence>
<keyword evidence="1" id="KW-0472">Membrane</keyword>
<dbReference type="AlphaFoldDB" id="A0AAJ0AS67"/>
<accession>A0AAJ0AS67</accession>
<proteinExistence type="predicted"/>
<feature type="transmembrane region" description="Helical" evidence="1">
    <location>
        <begin position="24"/>
        <end position="42"/>
    </location>
</feature>
<dbReference type="EMBL" id="JAHMHR010000014">
    <property type="protein sequence ID" value="KAK1687845.1"/>
    <property type="molecule type" value="Genomic_DNA"/>
</dbReference>
<keyword evidence="3" id="KW-1185">Reference proteome</keyword>